<dbReference type="InterPro" id="IPR051417">
    <property type="entry name" value="SDr/BOS_complex"/>
</dbReference>
<evidence type="ECO:0000256" key="2">
    <source>
        <dbReference type="SAM" id="MobiDB-lite"/>
    </source>
</evidence>
<feature type="compositionally biased region" description="Polar residues" evidence="2">
    <location>
        <begin position="931"/>
        <end position="946"/>
    </location>
</feature>
<feature type="compositionally biased region" description="Polar residues" evidence="2">
    <location>
        <begin position="905"/>
        <end position="915"/>
    </location>
</feature>
<accession>A0A6B3QZI5</accession>
<proteinExistence type="predicted"/>
<dbReference type="RefSeq" id="WP_164004334.1">
    <property type="nucleotide sequence ID" value="NZ_JAAIKD010000003.1"/>
</dbReference>
<keyword evidence="4" id="KW-1185">Reference proteome</keyword>
<dbReference type="Pfam" id="PF13585">
    <property type="entry name" value="CHU_C"/>
    <property type="match status" value="1"/>
</dbReference>
<protein>
    <recommendedName>
        <fullName evidence="5">C-terminal domain of CHU protein family protein</fullName>
    </recommendedName>
</protein>
<sequence length="1767" mass="186264">MKITTSSFVFLVLLIFQGFWVTAQEDKSYYPNPFEALLQKLNASGTIEGLIYSDFNANATQDPGEPGLGNVRVIIVDSDGNGLTTLTNADGIWSATIAEGLATLIIDSSSLPPGAEQTEGSDPSTVQVIANTTVQTETKGFTFLGDATGHLYFDTNGSGVQDTGEPDMPDVSIFITDQYGNSQTVTTDASGDWLATVTSGDIEVNIDVNDSDFPTGAPQTEGTNPSTHTIAAGQTTFTENDGFFKSGMLSGILYFDANENGIQDTNEPGIPNIPVEIETSLGEIITLVTVADGSWGARVPEGPAESTIDETVAQFPNGAIQTQGSNPTITNVQNGQTYEELDGFFGTGILTGHLYFDTNGNGVQDTGEADMPDVDVLITDQYGNSQTVVTTADGDWTADVLFGSVEANISQTDPDFPTGALQTEGSNPSSITILQGLTTFTENDGFYLSAILSGVLYEDNNGNATQDTGEPGIPDVSVQITTALDELINLTTDAAGAWSIRVPEGTTVSLIAEDDPDFPEAVLQTEGTNPTTTQVLNGQPQTEFDGFSDSGTLSGHLYFDTNGNGTQDSGEADMPNVDVLITDQYGNLQTAVTTTEGDWTAEVLIGLAEVNIDETDTDFPAGAIQTEGTNPSGHTVIQGQATFTENDGFYKSAVLSGIVYFDTNGNATQDAGESGIADVSVQITTALADVIDLVTDANGSWSSRVPEGSTQSLIDENDPDFPIGSSQTEGTNPTTTQIVNAQAAEEVDGFFDTGNLTGHLYFDTNGNAVQDDGEADMPDVDILITDQYGNVQTVVTSADGNWSADVLIGSVEVNIDETDPDFPTGAFQTEGTNPSTHLPLQGETTFTENDGFFVSGTLSGVLYNDSNGNGTQETGEPGIPEVSVQITTALADVIDLVTDANGSWSTRVPTGTTESLIDESDPDFPEAVLQTEGTNPSSTEIANGQTQEEKDGFSASGSLSGHLYFDTNGNAVQDTGEADMPDVDVLITDQYGNLQTAVTSADGNWTAEVLIGSAEVNIDETDADFPTGALQTEGTNPSTHTVLQAQETFTENDGFFISGILSGVLYNDSNANGTQDAGESGIPNVSVQITTALGDGIDLVTDAGGSWSIRVPAGSTQSLIDEADPDFPDGLLQTEGTNPSTTEIGNGQTQLERDGFSASGSLSGHLYFDTNGNAVQDTGEADMPDINVLITDQYGNVQTAVTTADGNWTAEVLIGSAEVNIDETDADFPTEALQTEGANPSTHAVLQAQETFTENDGFFISGILSGVLYNDSNANGTQDAGESGIPNVSVQITTSLADGIDLVTDASGSWSLRVPAGTTQSLIDEADPDFPDGLLQTEGTNPSTTEIGNGQTQLERDGFSASGSLSGHLYFDTNGNAVQDTGEADMPDVDVLITDQYGNVQTAVTSADGNWTAEILIGSAEVDIDETDADFPTDAFQTDGTDPSTHTVLQAQETFTENDGFFISGILSGVLYNDSNVNGTQDAGEAGIPDISVQILTTLDEVKSLITDANGAWSTRVPEGPTTSLINEIDPDFPEGFSQTEGTNPTTTEIIKGQTQTEMDGFSDSGIVTGRLYYDDNGNGNQDADEDGISNIRIFITDANGNQSEAITDFEGDWSSVVLAGETVSEIDQQDIDFPSNVSQTEGTNPTTTLVVVAESIRSDHDGFLIEELEAFNAIASQGSISENKFFRIDGIENYPQNSLQIYNRQGAKVYDVSGYDNSNVRFEGFSAGDVNMQKNKRLAPGTYFYILNYINRNGDPMKKTGYIHLN</sequence>
<keyword evidence="1" id="KW-0732">Signal</keyword>
<dbReference type="Proteomes" id="UP000478505">
    <property type="component" value="Unassembled WGS sequence"/>
</dbReference>
<name>A0A6B3QZI5_9FLAO</name>
<dbReference type="InterPro" id="IPR013783">
    <property type="entry name" value="Ig-like_fold"/>
</dbReference>
<gene>
    <name evidence="3" type="ORF">G3567_05460</name>
</gene>
<feature type="region of interest" description="Disordered" evidence="2">
    <location>
        <begin position="905"/>
        <end position="957"/>
    </location>
</feature>
<evidence type="ECO:0000313" key="3">
    <source>
        <dbReference type="EMBL" id="NEV93599.1"/>
    </source>
</evidence>
<evidence type="ECO:0008006" key="5">
    <source>
        <dbReference type="Google" id="ProtNLM"/>
    </source>
</evidence>
<comment type="caution">
    <text evidence="3">The sequence shown here is derived from an EMBL/GenBank/DDBJ whole genome shotgun (WGS) entry which is preliminary data.</text>
</comment>
<evidence type="ECO:0000313" key="4">
    <source>
        <dbReference type="Proteomes" id="UP000478505"/>
    </source>
</evidence>
<dbReference type="SUPFAM" id="SSF117074">
    <property type="entry name" value="Hypothetical protein PA1324"/>
    <property type="match status" value="10"/>
</dbReference>
<dbReference type="Gene3D" id="2.60.40.10">
    <property type="entry name" value="Immunoglobulins"/>
    <property type="match status" value="16"/>
</dbReference>
<evidence type="ECO:0000256" key="1">
    <source>
        <dbReference type="ARBA" id="ARBA00022729"/>
    </source>
</evidence>
<dbReference type="EMBL" id="JAAIKD010000003">
    <property type="protein sequence ID" value="NEV93599.1"/>
    <property type="molecule type" value="Genomic_DNA"/>
</dbReference>
<reference evidence="3 4" key="1">
    <citation type="submission" date="2020-02" db="EMBL/GenBank/DDBJ databases">
        <title>Flavobacteriaceae Psychroflexus bacterium YR1-1, complete genome.</title>
        <authorList>
            <person name="Li Y."/>
            <person name="Wu S."/>
        </authorList>
    </citation>
    <scope>NUCLEOTIDE SEQUENCE [LARGE SCALE GENOMIC DNA]</scope>
    <source>
        <strain evidence="3 4">YR1-1</strain>
    </source>
</reference>
<organism evidence="3 4">
    <name type="scientific">Psychroflexus aurantiacus</name>
    <dbReference type="NCBI Taxonomy" id="2709310"/>
    <lineage>
        <taxon>Bacteria</taxon>
        <taxon>Pseudomonadati</taxon>
        <taxon>Bacteroidota</taxon>
        <taxon>Flavobacteriia</taxon>
        <taxon>Flavobacteriales</taxon>
        <taxon>Flavobacteriaceae</taxon>
        <taxon>Psychroflexus</taxon>
    </lineage>
</organism>
<dbReference type="PANTHER" id="PTHR23303">
    <property type="entry name" value="CARBOXYPEPTIDASE REGULATORY REGION-CONTAINING"/>
    <property type="match status" value="1"/>
</dbReference>